<proteinExistence type="predicted"/>
<dbReference type="GO" id="GO:0050797">
    <property type="term" value="F:thymidylate synthase (FAD) activity"/>
    <property type="evidence" value="ECO:0007669"/>
    <property type="project" value="InterPro"/>
</dbReference>
<dbReference type="InterPro" id="IPR036098">
    <property type="entry name" value="Thymidylate_synthase_ThyX_sf"/>
</dbReference>
<dbReference type="AlphaFoldDB" id="A0A0F9KSE5"/>
<reference evidence="1" key="1">
    <citation type="journal article" date="2015" name="Nature">
        <title>Complex archaea that bridge the gap between prokaryotes and eukaryotes.</title>
        <authorList>
            <person name="Spang A."/>
            <person name="Saw J.H."/>
            <person name="Jorgensen S.L."/>
            <person name="Zaremba-Niedzwiedzka K."/>
            <person name="Martijn J."/>
            <person name="Lind A.E."/>
            <person name="van Eijk R."/>
            <person name="Schleper C."/>
            <person name="Guy L."/>
            <person name="Ettema T.J."/>
        </authorList>
    </citation>
    <scope>NUCLEOTIDE SEQUENCE</scope>
</reference>
<dbReference type="GO" id="GO:0070402">
    <property type="term" value="F:NADPH binding"/>
    <property type="evidence" value="ECO:0007669"/>
    <property type="project" value="TreeGrafter"/>
</dbReference>
<dbReference type="NCBIfam" id="TIGR02170">
    <property type="entry name" value="thyX"/>
    <property type="match status" value="1"/>
</dbReference>
<evidence type="ECO:0000313" key="1">
    <source>
        <dbReference type="EMBL" id="KKM85199.1"/>
    </source>
</evidence>
<gene>
    <name evidence="1" type="ORF">LCGC14_1291450</name>
</gene>
<sequence>MHRVVPAVDLIASTVINREGLQDYLKRIGVEGWTSDAQSDVEEIVEVMGRGCYMSFGTELNPNLTRVRSGNEAFLDNLLGSGHGSVMHHAMVSFEFTNVSRVLTHELVRHQVGVAISQTSLRFLRLTDMGMWIPACFANNPRAVEIFERHWAAAERDYTELLSPEVLGFDIDDEGDPATFAIKKEVTSAARRVAPIGVATNIGWSCNIRALRHVIEQRTSPAAEEEIRLLFTEVARLAMREWPALFGDYEELSQSVGSVFNTERRKV</sequence>
<organism evidence="1">
    <name type="scientific">marine sediment metagenome</name>
    <dbReference type="NCBI Taxonomy" id="412755"/>
    <lineage>
        <taxon>unclassified sequences</taxon>
        <taxon>metagenomes</taxon>
        <taxon>ecological metagenomes</taxon>
    </lineage>
</organism>
<dbReference type="SUPFAM" id="SSF69796">
    <property type="entry name" value="Thymidylate synthase-complementing protein Thy1"/>
    <property type="match status" value="1"/>
</dbReference>
<protein>
    <recommendedName>
        <fullName evidence="2">Thymidylate synthase (FAD)</fullName>
    </recommendedName>
</protein>
<dbReference type="Gene3D" id="3.30.70.3180">
    <property type="match status" value="2"/>
</dbReference>
<dbReference type="Pfam" id="PF02511">
    <property type="entry name" value="Thy1"/>
    <property type="match status" value="1"/>
</dbReference>
<dbReference type="EMBL" id="LAZR01007448">
    <property type="protein sequence ID" value="KKM85199.1"/>
    <property type="molecule type" value="Genomic_DNA"/>
</dbReference>
<dbReference type="CDD" id="cd20175">
    <property type="entry name" value="ThyX"/>
    <property type="match status" value="1"/>
</dbReference>
<dbReference type="PANTHER" id="PTHR34934:SF1">
    <property type="entry name" value="FLAVIN-DEPENDENT THYMIDYLATE SYNTHASE"/>
    <property type="match status" value="1"/>
</dbReference>
<dbReference type="GO" id="GO:0006231">
    <property type="term" value="P:dTMP biosynthetic process"/>
    <property type="evidence" value="ECO:0007669"/>
    <property type="project" value="InterPro"/>
</dbReference>
<dbReference type="PROSITE" id="PS51331">
    <property type="entry name" value="THYX"/>
    <property type="match status" value="1"/>
</dbReference>
<dbReference type="GO" id="GO:0050660">
    <property type="term" value="F:flavin adenine dinucleotide binding"/>
    <property type="evidence" value="ECO:0007669"/>
    <property type="project" value="InterPro"/>
</dbReference>
<comment type="caution">
    <text evidence="1">The sequence shown here is derived from an EMBL/GenBank/DDBJ whole genome shotgun (WGS) entry which is preliminary data.</text>
</comment>
<dbReference type="PANTHER" id="PTHR34934">
    <property type="entry name" value="FLAVIN-DEPENDENT THYMIDYLATE SYNTHASE"/>
    <property type="match status" value="1"/>
</dbReference>
<name>A0A0F9KSE5_9ZZZZ</name>
<dbReference type="Gene3D" id="6.10.140.450">
    <property type="match status" value="1"/>
</dbReference>
<evidence type="ECO:0008006" key="2">
    <source>
        <dbReference type="Google" id="ProtNLM"/>
    </source>
</evidence>
<accession>A0A0F9KSE5</accession>
<dbReference type="InterPro" id="IPR003669">
    <property type="entry name" value="Thymidylate_synthase_ThyX"/>
</dbReference>
<dbReference type="GO" id="GO:0004799">
    <property type="term" value="F:thymidylate synthase activity"/>
    <property type="evidence" value="ECO:0007669"/>
    <property type="project" value="TreeGrafter"/>
</dbReference>